<organism evidence="2 3">
    <name type="scientific">Candidula unifasciata</name>
    <dbReference type="NCBI Taxonomy" id="100452"/>
    <lineage>
        <taxon>Eukaryota</taxon>
        <taxon>Metazoa</taxon>
        <taxon>Spiralia</taxon>
        <taxon>Lophotrochozoa</taxon>
        <taxon>Mollusca</taxon>
        <taxon>Gastropoda</taxon>
        <taxon>Heterobranchia</taxon>
        <taxon>Euthyneura</taxon>
        <taxon>Panpulmonata</taxon>
        <taxon>Eupulmonata</taxon>
        <taxon>Stylommatophora</taxon>
        <taxon>Helicina</taxon>
        <taxon>Helicoidea</taxon>
        <taxon>Geomitridae</taxon>
        <taxon>Candidula</taxon>
    </lineage>
</organism>
<name>A0A8S4A113_9EUPU</name>
<dbReference type="AlphaFoldDB" id="A0A8S4A113"/>
<dbReference type="Proteomes" id="UP000678393">
    <property type="component" value="Unassembled WGS sequence"/>
</dbReference>
<dbReference type="GO" id="GO:0016829">
    <property type="term" value="F:lyase activity"/>
    <property type="evidence" value="ECO:0007669"/>
    <property type="project" value="InterPro"/>
</dbReference>
<gene>
    <name evidence="2" type="ORF">CUNI_LOCUS17709</name>
</gene>
<dbReference type="EMBL" id="CAJHNH020005112">
    <property type="protein sequence ID" value="CAG5132151.1"/>
    <property type="molecule type" value="Genomic_DNA"/>
</dbReference>
<feature type="signal peptide" evidence="1">
    <location>
        <begin position="1"/>
        <end position="22"/>
    </location>
</feature>
<keyword evidence="3" id="KW-1185">Reference proteome</keyword>
<reference evidence="2" key="1">
    <citation type="submission" date="2021-04" db="EMBL/GenBank/DDBJ databases">
        <authorList>
            <consortium name="Molecular Ecology Group"/>
        </authorList>
    </citation>
    <scope>NUCLEOTIDE SEQUENCE</scope>
</reference>
<sequence length="220" mass="24913">MMVWSVFYSILVLWTVSGQAIAYQNESELVLDWMSGLSGHFDNKEQVQGRNREHDFMQVRFIPIEVQAFGSKRQMFVEVSINGKVTTLYVALVSQDDNSNDIITVTPYNFTNSKTYNPGEFKTEELNNLTLSDFSTNPECQILFMSLGNGSFAGVWPDCRNSINQRHPLFTVVFTCNVYILTVPLAVAEKPSTVPYIFIRRPDKFPLVNPPEGYTGPCGK</sequence>
<evidence type="ECO:0000256" key="1">
    <source>
        <dbReference type="SAM" id="SignalP"/>
    </source>
</evidence>
<evidence type="ECO:0000313" key="2">
    <source>
        <dbReference type="EMBL" id="CAG5132151.1"/>
    </source>
</evidence>
<dbReference type="InterPro" id="IPR010404">
    <property type="entry name" value="CpcT/CpeT"/>
</dbReference>
<feature type="chain" id="PRO_5035742965" description="Secreted protein" evidence="1">
    <location>
        <begin position="23"/>
        <end position="220"/>
    </location>
</feature>
<comment type="caution">
    <text evidence="2">The sequence shown here is derived from an EMBL/GenBank/DDBJ whole genome shotgun (WGS) entry which is preliminary data.</text>
</comment>
<dbReference type="Gene3D" id="2.40.128.590">
    <property type="entry name" value="CpcT/CpeT domain"/>
    <property type="match status" value="1"/>
</dbReference>
<evidence type="ECO:0008006" key="4">
    <source>
        <dbReference type="Google" id="ProtNLM"/>
    </source>
</evidence>
<dbReference type="Pfam" id="PF06206">
    <property type="entry name" value="CpeT"/>
    <property type="match status" value="1"/>
</dbReference>
<accession>A0A8S4A113</accession>
<evidence type="ECO:0000313" key="3">
    <source>
        <dbReference type="Proteomes" id="UP000678393"/>
    </source>
</evidence>
<dbReference type="InterPro" id="IPR038672">
    <property type="entry name" value="CpcT/CpeT_sf"/>
</dbReference>
<keyword evidence="1" id="KW-0732">Signal</keyword>
<proteinExistence type="predicted"/>
<protein>
    <recommendedName>
        <fullName evidence="4">Secreted protein</fullName>
    </recommendedName>
</protein>